<dbReference type="InterPro" id="IPR050278">
    <property type="entry name" value="Serine_Prot_S9B/DPPIV"/>
</dbReference>
<feature type="chain" id="PRO_5019310570" evidence="1">
    <location>
        <begin position="21"/>
        <end position="789"/>
    </location>
</feature>
<accession>A0A426RLZ1</accession>
<feature type="domain" description="Peptidase S9 prolyl oligopeptidase catalytic" evidence="2">
    <location>
        <begin position="593"/>
        <end position="787"/>
    </location>
</feature>
<evidence type="ECO:0000259" key="2">
    <source>
        <dbReference type="Pfam" id="PF00326"/>
    </source>
</evidence>
<dbReference type="AlphaFoldDB" id="A0A426RLZ1"/>
<dbReference type="Pfam" id="PF00930">
    <property type="entry name" value="DPPIV_N"/>
    <property type="match status" value="1"/>
</dbReference>
<protein>
    <submittedName>
        <fullName evidence="4">S9 family peptidase</fullName>
    </submittedName>
</protein>
<keyword evidence="5" id="KW-1185">Reference proteome</keyword>
<dbReference type="EMBL" id="QUSX01000001">
    <property type="protein sequence ID" value="RRQ49964.1"/>
    <property type="molecule type" value="Genomic_DNA"/>
</dbReference>
<dbReference type="GO" id="GO:0006508">
    <property type="term" value="P:proteolysis"/>
    <property type="evidence" value="ECO:0007669"/>
    <property type="project" value="InterPro"/>
</dbReference>
<evidence type="ECO:0000313" key="5">
    <source>
        <dbReference type="Proteomes" id="UP000286990"/>
    </source>
</evidence>
<dbReference type="InterPro" id="IPR001375">
    <property type="entry name" value="Peptidase_S9_cat"/>
</dbReference>
<dbReference type="GO" id="GO:0008239">
    <property type="term" value="F:dipeptidyl-peptidase activity"/>
    <property type="evidence" value="ECO:0007669"/>
    <property type="project" value="TreeGrafter"/>
</dbReference>
<proteinExistence type="predicted"/>
<dbReference type="Gene3D" id="2.140.10.30">
    <property type="entry name" value="Dipeptidylpeptidase IV, N-terminal domain"/>
    <property type="match status" value="2"/>
</dbReference>
<name>A0A426RLZ1_9FLAO</name>
<dbReference type="GO" id="GO:0008236">
    <property type="term" value="F:serine-type peptidase activity"/>
    <property type="evidence" value="ECO:0007669"/>
    <property type="project" value="InterPro"/>
</dbReference>
<keyword evidence="1" id="KW-0732">Signal</keyword>
<dbReference type="SUPFAM" id="SSF82171">
    <property type="entry name" value="DPP6 N-terminal domain-like"/>
    <property type="match status" value="1"/>
</dbReference>
<dbReference type="Proteomes" id="UP000286990">
    <property type="component" value="Unassembled WGS sequence"/>
</dbReference>
<dbReference type="RefSeq" id="WP_125221779.1">
    <property type="nucleotide sequence ID" value="NZ_QUSX01000001.1"/>
</dbReference>
<dbReference type="PANTHER" id="PTHR11731:SF193">
    <property type="entry name" value="DIPEPTIDYL PEPTIDASE 9"/>
    <property type="match status" value="1"/>
</dbReference>
<evidence type="ECO:0000256" key="1">
    <source>
        <dbReference type="SAM" id="SignalP"/>
    </source>
</evidence>
<sequence length="789" mass="90295">MNRYCLTIVFCFFSFLSILAQESNLSELKIADIMNGNDFIGHRPSNVFWATDQSAIYFDWNPDMAFSDSLYSYRFITKDIEKVDFLEAENLPATQKVDHPTQNKSVYTKNGDIFLLDNATGKSMAITKTKERESNPHFTDNGKKVAFVNGSNLFSWDMEIGVLEQLTDFVEKLKEDPKRSTKDEWLYEDQLELFGVLRERKEKRELGERISKKLDALEPLPIATGNKQVINQTVSPNGRYVTYVLMDTPKNKNTMVPHFVTESGYTEEQTTRTKVGDELPTYEMFVYDTKRRTNYPVVLDSLEGLNDVPEFMKDYPDKTYENKNPIGRIGNPTWHPDGEKAILDLQASNYKDRWLVLLDAATGIITQLDRQHDDAWIAGPGITGWFNGGDLGWMPDGKSIWYKSEKTGYAHLYTMDMDGGNKRALTSGEFEIYDPFISKDKKRWYFTANKDHPGNRQFYTIPLKGGKLQKLTQWEGRNDVRLSPDEKQMAILYSYSNKPTELYVQKNPVYGKSGDPVKITESNTEAFNAYSWKDPEIITFPAADGANVHARLYTPDAKVKNNAAVIFVHGAGYLQNAHKWWSSYYREYMFHNLLVDNGYTVLDIDYRGSAGYGRDWRTGIYRHMGGKDLSDQVDGAKYLVDNYGVDTDKIGIYGGSYGGFITLMGMFNAPDTFSAGAAIRSVGDWAAYNHPYTAHILNTPVEDSLAYKRSSPIYFAKGLEGKLLILHGMVDDNVHFQDMVRLSQRLIELGKENWEMAVYPVERHGFVEPSSWTDEYKRIFKLFEETLTD</sequence>
<gene>
    <name evidence="4" type="ORF">DZC72_05110</name>
</gene>
<dbReference type="Gene3D" id="3.40.50.1820">
    <property type="entry name" value="alpha/beta hydrolase"/>
    <property type="match status" value="1"/>
</dbReference>
<evidence type="ECO:0000313" key="4">
    <source>
        <dbReference type="EMBL" id="RRQ49964.1"/>
    </source>
</evidence>
<reference evidence="5" key="1">
    <citation type="submission" date="2018-08" db="EMBL/GenBank/DDBJ databases">
        <authorList>
            <person name="Khan S.A."/>
            <person name="J S.E."/>
        </authorList>
    </citation>
    <scope>NUCLEOTIDE SEQUENCE [LARGE SCALE GENOMIC DNA]</scope>
    <source>
        <strain evidence="5">PoM-212</strain>
    </source>
</reference>
<organism evidence="4 5">
    <name type="scientific">Maribacter algicola</name>
    <dbReference type="NCBI Taxonomy" id="2498892"/>
    <lineage>
        <taxon>Bacteria</taxon>
        <taxon>Pseudomonadati</taxon>
        <taxon>Bacteroidota</taxon>
        <taxon>Flavobacteriia</taxon>
        <taxon>Flavobacteriales</taxon>
        <taxon>Flavobacteriaceae</taxon>
        <taxon>Maribacter</taxon>
    </lineage>
</organism>
<reference evidence="5" key="2">
    <citation type="submission" date="2018-12" db="EMBL/GenBank/DDBJ databases">
        <title>Maribacter lutimaris sp. nov., isolated from marine sediment.</title>
        <authorList>
            <person name="Kim K.K."/>
        </authorList>
    </citation>
    <scope>NUCLEOTIDE SEQUENCE [LARGE SCALE GENOMIC DNA]</scope>
    <source>
        <strain evidence="5">PoM-212</strain>
    </source>
</reference>
<feature type="domain" description="Dipeptidylpeptidase IV N-terminal" evidence="3">
    <location>
        <begin position="235"/>
        <end position="499"/>
    </location>
</feature>
<dbReference type="InterPro" id="IPR029058">
    <property type="entry name" value="AB_hydrolase_fold"/>
</dbReference>
<dbReference type="OrthoDB" id="9812921at2"/>
<dbReference type="InterPro" id="IPR002469">
    <property type="entry name" value="Peptidase_S9B_N"/>
</dbReference>
<evidence type="ECO:0000259" key="3">
    <source>
        <dbReference type="Pfam" id="PF00930"/>
    </source>
</evidence>
<feature type="signal peptide" evidence="1">
    <location>
        <begin position="1"/>
        <end position="20"/>
    </location>
</feature>
<dbReference type="SUPFAM" id="SSF53474">
    <property type="entry name" value="alpha/beta-Hydrolases"/>
    <property type="match status" value="1"/>
</dbReference>
<dbReference type="Pfam" id="PF00326">
    <property type="entry name" value="Peptidase_S9"/>
    <property type="match status" value="1"/>
</dbReference>
<dbReference type="PANTHER" id="PTHR11731">
    <property type="entry name" value="PROTEASE FAMILY S9B,C DIPEPTIDYL-PEPTIDASE IV-RELATED"/>
    <property type="match status" value="1"/>
</dbReference>
<comment type="caution">
    <text evidence="4">The sequence shown here is derived from an EMBL/GenBank/DDBJ whole genome shotgun (WGS) entry which is preliminary data.</text>
</comment>